<evidence type="ECO:0000256" key="7">
    <source>
        <dbReference type="HAMAP-Rule" id="MF_00534"/>
    </source>
</evidence>
<dbReference type="PANTHER" id="PTHR22594:SF34">
    <property type="entry name" value="ASPARAGINE--TRNA LIGASE, MITOCHONDRIAL-RELATED"/>
    <property type="match status" value="1"/>
</dbReference>
<dbReference type="GO" id="GO:0006421">
    <property type="term" value="P:asparaginyl-tRNA aminoacylation"/>
    <property type="evidence" value="ECO:0007669"/>
    <property type="project" value="UniProtKB-UniRule"/>
</dbReference>
<evidence type="ECO:0000256" key="6">
    <source>
        <dbReference type="ARBA" id="ARBA00023146"/>
    </source>
</evidence>
<dbReference type="NCBIfam" id="NF003037">
    <property type="entry name" value="PRK03932.1"/>
    <property type="match status" value="1"/>
</dbReference>
<comment type="subcellular location">
    <subcellularLocation>
        <location evidence="7">Cytoplasm</location>
    </subcellularLocation>
</comment>
<dbReference type="InterPro" id="IPR004364">
    <property type="entry name" value="Aa-tRNA-synt_II"/>
</dbReference>
<dbReference type="InterPro" id="IPR045864">
    <property type="entry name" value="aa-tRNA-synth_II/BPL/LPL"/>
</dbReference>
<evidence type="ECO:0000256" key="5">
    <source>
        <dbReference type="ARBA" id="ARBA00022917"/>
    </source>
</evidence>
<dbReference type="InterPro" id="IPR012340">
    <property type="entry name" value="NA-bd_OB-fold"/>
</dbReference>
<evidence type="ECO:0000256" key="4">
    <source>
        <dbReference type="ARBA" id="ARBA00022840"/>
    </source>
</evidence>
<dbReference type="Gene3D" id="3.30.930.10">
    <property type="entry name" value="Bira Bifunctional Protein, Domain 2"/>
    <property type="match status" value="1"/>
</dbReference>
<dbReference type="HAMAP" id="MF_00534">
    <property type="entry name" value="Asn_tRNA_synth"/>
    <property type="match status" value="1"/>
</dbReference>
<keyword evidence="4 7" id="KW-0067">ATP-binding</keyword>
<dbReference type="GO" id="GO:0003676">
    <property type="term" value="F:nucleic acid binding"/>
    <property type="evidence" value="ECO:0007669"/>
    <property type="project" value="InterPro"/>
</dbReference>
<dbReference type="PANTHER" id="PTHR22594">
    <property type="entry name" value="ASPARTYL/LYSYL-TRNA SYNTHETASE"/>
    <property type="match status" value="1"/>
</dbReference>
<dbReference type="InterPro" id="IPR004522">
    <property type="entry name" value="Asn-tRNA-ligase"/>
</dbReference>
<dbReference type="PRINTS" id="PR01042">
    <property type="entry name" value="TRNASYNTHASP"/>
</dbReference>
<organism evidence="9">
    <name type="scientific">Ignavibacterium album</name>
    <dbReference type="NCBI Taxonomy" id="591197"/>
    <lineage>
        <taxon>Bacteria</taxon>
        <taxon>Pseudomonadati</taxon>
        <taxon>Ignavibacteriota</taxon>
        <taxon>Ignavibacteria</taxon>
        <taxon>Ignavibacteriales</taxon>
        <taxon>Ignavibacteriaceae</taxon>
        <taxon>Ignavibacterium</taxon>
    </lineage>
</organism>
<dbReference type="GO" id="GO:0005524">
    <property type="term" value="F:ATP binding"/>
    <property type="evidence" value="ECO:0007669"/>
    <property type="project" value="UniProtKB-UniRule"/>
</dbReference>
<evidence type="ECO:0000256" key="1">
    <source>
        <dbReference type="ARBA" id="ARBA00008226"/>
    </source>
</evidence>
<dbReference type="EC" id="6.1.1.22" evidence="7"/>
<keyword evidence="6 7" id="KW-0030">Aminoacyl-tRNA synthetase</keyword>
<dbReference type="InterPro" id="IPR006195">
    <property type="entry name" value="aa-tRNA-synth_II"/>
</dbReference>
<comment type="caution">
    <text evidence="9">The sequence shown here is derived from an EMBL/GenBank/DDBJ whole genome shotgun (WGS) entry which is preliminary data.</text>
</comment>
<gene>
    <name evidence="7" type="primary">asnS</name>
    <name evidence="9" type="ORF">ENS56_11740</name>
</gene>
<dbReference type="Pfam" id="PF00152">
    <property type="entry name" value="tRNA-synt_2"/>
    <property type="match status" value="1"/>
</dbReference>
<dbReference type="SUPFAM" id="SSF55681">
    <property type="entry name" value="Class II aaRS and biotin synthetases"/>
    <property type="match status" value="1"/>
</dbReference>
<comment type="similarity">
    <text evidence="1 7">Belongs to the class-II aminoacyl-tRNA synthetase family.</text>
</comment>
<dbReference type="InterPro" id="IPR004365">
    <property type="entry name" value="NA-bd_OB_tRNA"/>
</dbReference>
<dbReference type="GO" id="GO:0005737">
    <property type="term" value="C:cytoplasm"/>
    <property type="evidence" value="ECO:0007669"/>
    <property type="project" value="UniProtKB-SubCell"/>
</dbReference>
<dbReference type="EMBL" id="DSVI01000019">
    <property type="protein sequence ID" value="HGT48701.1"/>
    <property type="molecule type" value="Genomic_DNA"/>
</dbReference>
<dbReference type="Gene3D" id="2.40.50.140">
    <property type="entry name" value="Nucleic acid-binding proteins"/>
    <property type="match status" value="1"/>
</dbReference>
<dbReference type="NCBIfam" id="NF003483">
    <property type="entry name" value="PRK05159.1"/>
    <property type="match status" value="1"/>
</dbReference>
<sequence>MQQITISELKNFVGQVVTLYGWLYHKRSSGKIKFLVLRDGTGYVQCVYFKGNVSDNIFDIADRIGQESAIIVTGKVKQEPKAPGGYEIDASDLKIIHETHDYPITPKEHGVEFLLDNRHLWLRSKRQVAIMRVRHRVVKAIRDFFDGKGFTLMDAPILTPNAVEGTSTLFETKYFDLGSAYLTQSGQLYAEAGAMALGKVYTFGPTFRAEKSKTRRHLTEFWMVEPEVAFADLNDDMDLAEEFLEYIVQTVLKEKEEELKILERDTTKLQNVKRPFPRIHYNEAVEILKKHGIEFQWGNDFGGGDETIISEQFDRPVMVHHYPAEVKAFYMKRDPQDERFALAVDVLAPEGYGEIIGGSQREDDLDILLKRIAEHNLPQSAFEWYLDLRRFGSVPHSGFGLGLERTVSWICGLEHLREAIPFPRLIYRNTP</sequence>
<accession>A0A832G7A2</accession>
<evidence type="ECO:0000256" key="2">
    <source>
        <dbReference type="ARBA" id="ARBA00022598"/>
    </source>
</evidence>
<evidence type="ECO:0000256" key="3">
    <source>
        <dbReference type="ARBA" id="ARBA00022741"/>
    </source>
</evidence>
<keyword evidence="7" id="KW-0963">Cytoplasm</keyword>
<dbReference type="InterPro" id="IPR002312">
    <property type="entry name" value="Asp/Asn-tRNA-synth_IIb"/>
</dbReference>
<dbReference type="GO" id="GO:0004816">
    <property type="term" value="F:asparagine-tRNA ligase activity"/>
    <property type="evidence" value="ECO:0007669"/>
    <property type="project" value="UniProtKB-UniRule"/>
</dbReference>
<dbReference type="SUPFAM" id="SSF50249">
    <property type="entry name" value="Nucleic acid-binding proteins"/>
    <property type="match status" value="1"/>
</dbReference>
<dbReference type="NCBIfam" id="TIGR00457">
    <property type="entry name" value="asnS"/>
    <property type="match status" value="1"/>
</dbReference>
<evidence type="ECO:0000259" key="8">
    <source>
        <dbReference type="PROSITE" id="PS50862"/>
    </source>
</evidence>
<dbReference type="CDD" id="cd00776">
    <property type="entry name" value="AsxRS_core"/>
    <property type="match status" value="1"/>
</dbReference>
<keyword evidence="3 7" id="KW-0547">Nucleotide-binding</keyword>
<keyword evidence="5 7" id="KW-0648">Protein biosynthesis</keyword>
<protein>
    <recommendedName>
        <fullName evidence="7">Asparagine--tRNA ligase</fullName>
        <ecNumber evidence="7">6.1.1.22</ecNumber>
    </recommendedName>
    <alternativeName>
        <fullName evidence="7">Asparaginyl-tRNA synthetase</fullName>
        <shortName evidence="7">AsnRS</shortName>
    </alternativeName>
</protein>
<reference evidence="9" key="1">
    <citation type="journal article" date="2020" name="mSystems">
        <title>Genome- and Community-Level Interaction Insights into Carbon Utilization and Element Cycling Functions of Hydrothermarchaeota in Hydrothermal Sediment.</title>
        <authorList>
            <person name="Zhou Z."/>
            <person name="Liu Y."/>
            <person name="Xu W."/>
            <person name="Pan J."/>
            <person name="Luo Z.H."/>
            <person name="Li M."/>
        </authorList>
    </citation>
    <scope>NUCLEOTIDE SEQUENCE [LARGE SCALE GENOMIC DNA]</scope>
    <source>
        <strain evidence="9">SpSt-500</strain>
    </source>
</reference>
<keyword evidence="2 7" id="KW-0436">Ligase</keyword>
<name>A0A832G7A2_9BACT</name>
<proteinExistence type="inferred from homology"/>
<dbReference type="PROSITE" id="PS50862">
    <property type="entry name" value="AA_TRNA_LIGASE_II"/>
    <property type="match status" value="1"/>
</dbReference>
<dbReference type="AlphaFoldDB" id="A0A832G7A2"/>
<evidence type="ECO:0000313" key="9">
    <source>
        <dbReference type="EMBL" id="HGT48701.1"/>
    </source>
</evidence>
<comment type="catalytic activity">
    <reaction evidence="7">
        <text>tRNA(Asn) + L-asparagine + ATP = L-asparaginyl-tRNA(Asn) + AMP + diphosphate + H(+)</text>
        <dbReference type="Rhea" id="RHEA:11180"/>
        <dbReference type="Rhea" id="RHEA-COMP:9659"/>
        <dbReference type="Rhea" id="RHEA-COMP:9674"/>
        <dbReference type="ChEBI" id="CHEBI:15378"/>
        <dbReference type="ChEBI" id="CHEBI:30616"/>
        <dbReference type="ChEBI" id="CHEBI:33019"/>
        <dbReference type="ChEBI" id="CHEBI:58048"/>
        <dbReference type="ChEBI" id="CHEBI:78442"/>
        <dbReference type="ChEBI" id="CHEBI:78515"/>
        <dbReference type="ChEBI" id="CHEBI:456215"/>
        <dbReference type="EC" id="6.1.1.22"/>
    </reaction>
</comment>
<comment type="subunit">
    <text evidence="7">Homodimer.</text>
</comment>
<feature type="domain" description="Aminoacyl-transfer RNA synthetases class-II family profile" evidence="8">
    <location>
        <begin position="131"/>
        <end position="421"/>
    </location>
</feature>
<dbReference type="Pfam" id="PF01336">
    <property type="entry name" value="tRNA_anti-codon"/>
    <property type="match status" value="1"/>
</dbReference>
<dbReference type="CDD" id="cd04323">
    <property type="entry name" value="AsnRS_cyto_like_N"/>
    <property type="match status" value="1"/>
</dbReference>